<organism evidence="2 3">
    <name type="scientific">Armillaria novae-zelandiae</name>
    <dbReference type="NCBI Taxonomy" id="153914"/>
    <lineage>
        <taxon>Eukaryota</taxon>
        <taxon>Fungi</taxon>
        <taxon>Dikarya</taxon>
        <taxon>Basidiomycota</taxon>
        <taxon>Agaricomycotina</taxon>
        <taxon>Agaricomycetes</taxon>
        <taxon>Agaricomycetidae</taxon>
        <taxon>Agaricales</taxon>
        <taxon>Marasmiineae</taxon>
        <taxon>Physalacriaceae</taxon>
        <taxon>Armillaria</taxon>
    </lineage>
</organism>
<dbReference type="Proteomes" id="UP001175227">
    <property type="component" value="Unassembled WGS sequence"/>
</dbReference>
<protein>
    <submittedName>
        <fullName evidence="2">Uncharacterized protein</fullName>
    </submittedName>
</protein>
<name>A0AA39NHX6_9AGAR</name>
<feature type="region of interest" description="Disordered" evidence="1">
    <location>
        <begin position="108"/>
        <end position="185"/>
    </location>
</feature>
<reference evidence="2" key="1">
    <citation type="submission" date="2023-06" db="EMBL/GenBank/DDBJ databases">
        <authorList>
            <consortium name="Lawrence Berkeley National Laboratory"/>
            <person name="Ahrendt S."/>
            <person name="Sahu N."/>
            <person name="Indic B."/>
            <person name="Wong-Bajracharya J."/>
            <person name="Merenyi Z."/>
            <person name="Ke H.-M."/>
            <person name="Monk M."/>
            <person name="Kocsube S."/>
            <person name="Drula E."/>
            <person name="Lipzen A."/>
            <person name="Balint B."/>
            <person name="Henrissat B."/>
            <person name="Andreopoulos B."/>
            <person name="Martin F.M."/>
            <person name="Harder C.B."/>
            <person name="Rigling D."/>
            <person name="Ford K.L."/>
            <person name="Foster G.D."/>
            <person name="Pangilinan J."/>
            <person name="Papanicolaou A."/>
            <person name="Barry K."/>
            <person name="LaButti K."/>
            <person name="Viragh M."/>
            <person name="Koriabine M."/>
            <person name="Yan M."/>
            <person name="Riley R."/>
            <person name="Champramary S."/>
            <person name="Plett K.L."/>
            <person name="Tsai I.J."/>
            <person name="Slot J."/>
            <person name="Sipos G."/>
            <person name="Plett J."/>
            <person name="Nagy L.G."/>
            <person name="Grigoriev I.V."/>
        </authorList>
    </citation>
    <scope>NUCLEOTIDE SEQUENCE</scope>
    <source>
        <strain evidence="2">ICMP 16352</strain>
    </source>
</reference>
<evidence type="ECO:0000313" key="2">
    <source>
        <dbReference type="EMBL" id="KAK0465844.1"/>
    </source>
</evidence>
<dbReference type="AlphaFoldDB" id="A0AA39NHX6"/>
<accession>A0AA39NHX6</accession>
<comment type="caution">
    <text evidence="2">The sequence shown here is derived from an EMBL/GenBank/DDBJ whole genome shotgun (WGS) entry which is preliminary data.</text>
</comment>
<proteinExistence type="predicted"/>
<evidence type="ECO:0000313" key="3">
    <source>
        <dbReference type="Proteomes" id="UP001175227"/>
    </source>
</evidence>
<dbReference type="EMBL" id="JAUEPR010000087">
    <property type="protein sequence ID" value="KAK0465844.1"/>
    <property type="molecule type" value="Genomic_DNA"/>
</dbReference>
<evidence type="ECO:0000256" key="1">
    <source>
        <dbReference type="SAM" id="MobiDB-lite"/>
    </source>
</evidence>
<gene>
    <name evidence="2" type="ORF">IW261DRAFT_1426994</name>
</gene>
<sequence length="422" mass="46449">MAERLEAETDSIKGEILATLEELQEELSEAEGKQSPADYLEAIDQAPALLQCFLQEVAEQTGWWFSVIAGGPLPTDNGNIHMWSFHIGKTVQGQNFLDEYAGFSVDPNDPNASEVCSKQGPPKDLQLPPLPPLPPMYDNSDMQEDFPPLPLLPPVHDNSDMQQGAKQAPERAEEGDNNEANPEVRASKHACKPHACCEVVATGWLTLAVGYLLDSMLGLEWQNLLVCWQDLEGLLQAQGCSPGKGCMGTLSSRPSALSHWLLNCCYNIYPHPPANFSNELCKWWNTMQPGWHQNKMGTLPLPVYDHSLDSMLQKGGPNGIVTVLVGLMWWGQGTLEADDRVLWTAMVMDIHMCIQAMQQIQAPRGQGRWSKSGEEDTRSKLIIDLPQEFLGRGQECVGGGSVRKGWTTLATMSKVLAIGSVM</sequence>
<keyword evidence="3" id="KW-1185">Reference proteome</keyword>